<dbReference type="InterPro" id="IPR019874">
    <property type="entry name" value="RF_methyltr_PrmC"/>
</dbReference>
<evidence type="ECO:0000256" key="3">
    <source>
        <dbReference type="ARBA" id="ARBA00022691"/>
    </source>
</evidence>
<dbReference type="Pfam" id="PF17827">
    <property type="entry name" value="PrmC_N"/>
    <property type="match status" value="1"/>
</dbReference>
<dbReference type="OrthoDB" id="9800643at2"/>
<feature type="domain" description="Release factor glutamine methyltransferase N-terminal" evidence="7">
    <location>
        <begin position="35"/>
        <end position="107"/>
    </location>
</feature>
<feature type="domain" description="Methyltransferase small" evidence="6">
    <location>
        <begin position="135"/>
        <end position="226"/>
    </location>
</feature>
<feature type="binding site" evidence="5">
    <location>
        <begin position="154"/>
        <end position="158"/>
    </location>
    <ligand>
        <name>S-adenosyl-L-methionine</name>
        <dbReference type="ChEBI" id="CHEBI:59789"/>
    </ligand>
</feature>
<dbReference type="PROSITE" id="PS00092">
    <property type="entry name" value="N6_MTASE"/>
    <property type="match status" value="1"/>
</dbReference>
<dbReference type="NCBIfam" id="TIGR00536">
    <property type="entry name" value="hemK_fam"/>
    <property type="match status" value="1"/>
</dbReference>
<dbReference type="HAMAP" id="MF_02126">
    <property type="entry name" value="RF_methyltr_PrmC"/>
    <property type="match status" value="1"/>
</dbReference>
<gene>
    <name evidence="5 8" type="primary">prmC</name>
    <name evidence="8" type="ORF">GJ743_10510</name>
</gene>
<dbReference type="InterPro" id="IPR040758">
    <property type="entry name" value="PrmC_N"/>
</dbReference>
<proteinExistence type="inferred from homology"/>
<dbReference type="GO" id="GO:0032259">
    <property type="term" value="P:methylation"/>
    <property type="evidence" value="ECO:0007669"/>
    <property type="project" value="UniProtKB-KW"/>
</dbReference>
<reference evidence="8 9" key="1">
    <citation type="submission" date="2019-11" db="EMBL/GenBank/DDBJ databases">
        <title>Agromyces kandeliae sp. nov., isolated from mangrove soil.</title>
        <authorList>
            <person name="Wang R."/>
        </authorList>
    </citation>
    <scope>NUCLEOTIDE SEQUENCE [LARGE SCALE GENOMIC DNA]</scope>
    <source>
        <strain evidence="8 9">JCM 11433</strain>
    </source>
</reference>
<dbReference type="Gene3D" id="3.40.50.150">
    <property type="entry name" value="Vaccinia Virus protein VP39"/>
    <property type="match status" value="1"/>
</dbReference>
<comment type="caution">
    <text evidence="8">The sequence shown here is derived from an EMBL/GenBank/DDBJ whole genome shotgun (WGS) entry which is preliminary data.</text>
</comment>
<keyword evidence="3 5" id="KW-0949">S-adenosyl-L-methionine</keyword>
<evidence type="ECO:0000259" key="7">
    <source>
        <dbReference type="Pfam" id="PF17827"/>
    </source>
</evidence>
<dbReference type="InterPro" id="IPR029063">
    <property type="entry name" value="SAM-dependent_MTases_sf"/>
</dbReference>
<evidence type="ECO:0000256" key="4">
    <source>
        <dbReference type="ARBA" id="ARBA00048391"/>
    </source>
</evidence>
<dbReference type="NCBIfam" id="TIGR03534">
    <property type="entry name" value="RF_mod_PrmC"/>
    <property type="match status" value="1"/>
</dbReference>
<feature type="binding site" evidence="5">
    <location>
        <begin position="222"/>
        <end position="225"/>
    </location>
    <ligand>
        <name>substrate</name>
    </ligand>
</feature>
<evidence type="ECO:0000313" key="9">
    <source>
        <dbReference type="Proteomes" id="UP000433071"/>
    </source>
</evidence>
<dbReference type="SUPFAM" id="SSF53335">
    <property type="entry name" value="S-adenosyl-L-methionine-dependent methyltransferases"/>
    <property type="match status" value="1"/>
</dbReference>
<comment type="similarity">
    <text evidence="5">Belongs to the protein N5-glutamine methyltransferase family. PrmC subfamily.</text>
</comment>
<dbReference type="Pfam" id="PF05175">
    <property type="entry name" value="MTS"/>
    <property type="match status" value="1"/>
</dbReference>
<comment type="function">
    <text evidence="5">Methylates the class 1 translation termination release factors RF1/PrfA and RF2/PrfB on the glutamine residue of the universally conserved GGQ motif.</text>
</comment>
<comment type="catalytic activity">
    <reaction evidence="4 5">
        <text>L-glutaminyl-[peptide chain release factor] + S-adenosyl-L-methionine = N(5)-methyl-L-glutaminyl-[peptide chain release factor] + S-adenosyl-L-homocysteine + H(+)</text>
        <dbReference type="Rhea" id="RHEA:42896"/>
        <dbReference type="Rhea" id="RHEA-COMP:10271"/>
        <dbReference type="Rhea" id="RHEA-COMP:10272"/>
        <dbReference type="ChEBI" id="CHEBI:15378"/>
        <dbReference type="ChEBI" id="CHEBI:30011"/>
        <dbReference type="ChEBI" id="CHEBI:57856"/>
        <dbReference type="ChEBI" id="CHEBI:59789"/>
        <dbReference type="ChEBI" id="CHEBI:61891"/>
        <dbReference type="EC" id="2.1.1.297"/>
    </reaction>
</comment>
<evidence type="ECO:0000256" key="2">
    <source>
        <dbReference type="ARBA" id="ARBA00022679"/>
    </source>
</evidence>
<dbReference type="GO" id="GO:0102559">
    <property type="term" value="F:peptide chain release factor N(5)-glutamine methyltransferase activity"/>
    <property type="evidence" value="ECO:0007669"/>
    <property type="project" value="UniProtKB-EC"/>
</dbReference>
<dbReference type="GO" id="GO:0003676">
    <property type="term" value="F:nucleic acid binding"/>
    <property type="evidence" value="ECO:0007669"/>
    <property type="project" value="InterPro"/>
</dbReference>
<protein>
    <recommendedName>
        <fullName evidence="5">Release factor glutamine methyltransferase</fullName>
        <shortName evidence="5">RF MTase</shortName>
        <ecNumber evidence="5">2.1.1.297</ecNumber>
    </recommendedName>
    <alternativeName>
        <fullName evidence="5">N5-glutamine methyltransferase PrmC</fullName>
    </alternativeName>
    <alternativeName>
        <fullName evidence="5">Protein-(glutamine-N5) MTase PrmC</fullName>
    </alternativeName>
    <alternativeName>
        <fullName evidence="5">Protein-glutamine N-methyltransferase PrmC</fullName>
    </alternativeName>
</protein>
<evidence type="ECO:0000256" key="5">
    <source>
        <dbReference type="HAMAP-Rule" id="MF_02126"/>
    </source>
</evidence>
<dbReference type="Gene3D" id="1.10.8.10">
    <property type="entry name" value="DNA helicase RuvA subunit, C-terminal domain"/>
    <property type="match status" value="1"/>
</dbReference>
<dbReference type="EC" id="2.1.1.297" evidence="5"/>
<evidence type="ECO:0000313" key="8">
    <source>
        <dbReference type="EMBL" id="MTH68802.1"/>
    </source>
</evidence>
<dbReference type="InterPro" id="IPR002052">
    <property type="entry name" value="DNA_methylase_N6_adenine_CS"/>
</dbReference>
<name>A0A6I3M9J3_9MICO</name>
<feature type="binding site" evidence="5">
    <location>
        <position position="222"/>
    </location>
    <ligand>
        <name>S-adenosyl-L-methionine</name>
        <dbReference type="ChEBI" id="CHEBI:59789"/>
    </ligand>
</feature>
<dbReference type="AlphaFoldDB" id="A0A6I3M9J3"/>
<keyword evidence="1 5" id="KW-0489">Methyltransferase</keyword>
<dbReference type="Proteomes" id="UP000433071">
    <property type="component" value="Unassembled WGS sequence"/>
</dbReference>
<evidence type="ECO:0000256" key="1">
    <source>
        <dbReference type="ARBA" id="ARBA00022603"/>
    </source>
</evidence>
<organism evidence="8 9">
    <name type="scientific">Agromyces bracchium</name>
    <dbReference type="NCBI Taxonomy" id="88376"/>
    <lineage>
        <taxon>Bacteria</taxon>
        <taxon>Bacillati</taxon>
        <taxon>Actinomycetota</taxon>
        <taxon>Actinomycetes</taxon>
        <taxon>Micrococcales</taxon>
        <taxon>Microbacteriaceae</taxon>
        <taxon>Agromyces</taxon>
    </lineage>
</organism>
<dbReference type="EMBL" id="WMLB01000023">
    <property type="protein sequence ID" value="MTH68802.1"/>
    <property type="molecule type" value="Genomic_DNA"/>
</dbReference>
<accession>A0A6I3M9J3</accession>
<dbReference type="PANTHER" id="PTHR18895:SF74">
    <property type="entry name" value="MTRF1L RELEASE FACTOR GLUTAMINE METHYLTRANSFERASE"/>
    <property type="match status" value="1"/>
</dbReference>
<feature type="binding site" evidence="5">
    <location>
        <position position="177"/>
    </location>
    <ligand>
        <name>S-adenosyl-L-methionine</name>
        <dbReference type="ChEBI" id="CHEBI:59789"/>
    </ligand>
</feature>
<dbReference type="PANTHER" id="PTHR18895">
    <property type="entry name" value="HEMK METHYLTRANSFERASE"/>
    <property type="match status" value="1"/>
</dbReference>
<dbReference type="InterPro" id="IPR007848">
    <property type="entry name" value="Small_mtfrase_dom"/>
</dbReference>
<sequence length="314" mass="33739">MPRTSIRRAAARREWVTFHCVNATPDEPESRPLREVRDETVRTLQAAGIADAEVDADLLLGHVLGLSRGGVHARLVIGDRLSATDAAALAVLVARRARREPLQHLTGRAAFRSLELAVGPGVFVPRPETELLAQLAIDALRAAAEPEPIGLDLGSGSGAIALSMATEVPHARVWAVENSPEAFPWTRRNVDEVAAPNLELVFADLADALPQLDGRVAVVASNPPYIPDDAIPRDPEVRLHDPEHALYGGPDGLDVVRVLSRRALALLHPGGALLIEHGETQSADIAALLKADGWHAVAHHRDLTGRDRVTTARR</sequence>
<keyword evidence="9" id="KW-1185">Reference proteome</keyword>
<evidence type="ECO:0000259" key="6">
    <source>
        <dbReference type="Pfam" id="PF05175"/>
    </source>
</evidence>
<keyword evidence="2 5" id="KW-0808">Transferase</keyword>
<dbReference type="InterPro" id="IPR050320">
    <property type="entry name" value="N5-glutamine_MTase"/>
</dbReference>
<dbReference type="InterPro" id="IPR004556">
    <property type="entry name" value="HemK-like"/>
</dbReference>
<dbReference type="CDD" id="cd02440">
    <property type="entry name" value="AdoMet_MTases"/>
    <property type="match status" value="1"/>
</dbReference>
<comment type="caution">
    <text evidence="5">Lacks conserved residue(s) required for the propagation of feature annotation.</text>
</comment>